<feature type="binding site" evidence="9">
    <location>
        <position position="101"/>
    </location>
    <ligand>
        <name>Mg(2+)</name>
        <dbReference type="ChEBI" id="CHEBI:18420"/>
    </ligand>
</feature>
<name>A0A4P6EWF8_9BACL</name>
<evidence type="ECO:0000256" key="11">
    <source>
        <dbReference type="RuleBase" id="RU004253"/>
    </source>
</evidence>
<evidence type="ECO:0000313" key="13">
    <source>
        <dbReference type="EMBL" id="QAY66945.1"/>
    </source>
</evidence>
<evidence type="ECO:0000256" key="7">
    <source>
        <dbReference type="ARBA" id="ARBA00047851"/>
    </source>
</evidence>
<evidence type="ECO:0000256" key="3">
    <source>
        <dbReference type="ARBA" id="ARBA00022723"/>
    </source>
</evidence>
<accession>A0A4P6EWF8</accession>
<evidence type="ECO:0000313" key="14">
    <source>
        <dbReference type="Proteomes" id="UP000293568"/>
    </source>
</evidence>
<reference evidence="13 14" key="1">
    <citation type="submission" date="2019-01" db="EMBL/GenBank/DDBJ databases">
        <title>Genome sequencing of strain FW100M-2.</title>
        <authorList>
            <person name="Heo J."/>
            <person name="Kim S.-J."/>
            <person name="Kim J.-S."/>
            <person name="Hong S.-B."/>
            <person name="Kwon S.-W."/>
        </authorList>
    </citation>
    <scope>NUCLEOTIDE SEQUENCE [LARGE SCALE GENOMIC DNA]</scope>
    <source>
        <strain evidence="13 14">FW100M-2</strain>
    </source>
</reference>
<dbReference type="InterPro" id="IPR022998">
    <property type="entry name" value="ThiamineP_synth_TenI"/>
</dbReference>
<dbReference type="PANTHER" id="PTHR20857">
    <property type="entry name" value="THIAMINE-PHOSPHATE PYROPHOSPHORYLASE"/>
    <property type="match status" value="1"/>
</dbReference>
<sequence length="221" mass="23002">MPTWNEEAIRRALKLYFIMGSVNCRSAAAPAEVLREAIRGGITLFQYREKGAGALTGEAMLALGAELRDICRASGIPFIVNDDIELAIALDADGIHIGQDDAPADEIRRRVGEGRIVGVSAHTIEEARKAIADGADYLGIGPIYPTSSKDDAKPVQGTRLLEKLAANGIRIPLVGIGGITTANAGEVMRGGADGISIISAIAAAGSPAEAAHELLAAVQRP</sequence>
<keyword evidence="3 9" id="KW-0479">Metal-binding</keyword>
<dbReference type="EMBL" id="CP035492">
    <property type="protein sequence ID" value="QAY66945.1"/>
    <property type="molecule type" value="Genomic_DNA"/>
</dbReference>
<dbReference type="UniPathway" id="UPA00060">
    <property type="reaction ID" value="UER00141"/>
</dbReference>
<dbReference type="NCBIfam" id="TIGR00693">
    <property type="entry name" value="thiE"/>
    <property type="match status" value="1"/>
</dbReference>
<evidence type="ECO:0000256" key="6">
    <source>
        <dbReference type="ARBA" id="ARBA00047334"/>
    </source>
</evidence>
<dbReference type="GO" id="GO:0005737">
    <property type="term" value="C:cytoplasm"/>
    <property type="evidence" value="ECO:0007669"/>
    <property type="project" value="TreeGrafter"/>
</dbReference>
<dbReference type="InterPro" id="IPR034291">
    <property type="entry name" value="TMP_synthase"/>
</dbReference>
<feature type="binding site" evidence="9">
    <location>
        <position position="120"/>
    </location>
    <ligand>
        <name>4-amino-2-methyl-5-(diphosphooxymethyl)pyrimidine</name>
        <dbReference type="ChEBI" id="CHEBI:57841"/>
    </ligand>
</feature>
<gene>
    <name evidence="9" type="primary">thiE</name>
    <name evidence="13" type="ORF">ET464_11605</name>
</gene>
<evidence type="ECO:0000256" key="5">
    <source>
        <dbReference type="ARBA" id="ARBA00022977"/>
    </source>
</evidence>
<feature type="binding site" evidence="9">
    <location>
        <position position="178"/>
    </location>
    <ligand>
        <name>2-[(2R,5Z)-2-carboxy-4-methylthiazol-5(2H)-ylidene]ethyl phosphate</name>
        <dbReference type="ChEBI" id="CHEBI:62899"/>
    </ligand>
</feature>
<comment type="similarity">
    <text evidence="9 10">Belongs to the thiamine-phosphate synthase family.</text>
</comment>
<dbReference type="GO" id="GO:0004789">
    <property type="term" value="F:thiamine-phosphate diphosphorylase activity"/>
    <property type="evidence" value="ECO:0007669"/>
    <property type="project" value="UniProtKB-UniRule"/>
</dbReference>
<organism evidence="13 14">
    <name type="scientific">Paenibacillus protaetiae</name>
    <dbReference type="NCBI Taxonomy" id="2509456"/>
    <lineage>
        <taxon>Bacteria</taxon>
        <taxon>Bacillati</taxon>
        <taxon>Bacillota</taxon>
        <taxon>Bacilli</taxon>
        <taxon>Bacillales</taxon>
        <taxon>Paenibacillaceae</taxon>
        <taxon>Paenibacillus</taxon>
    </lineage>
</organism>
<evidence type="ECO:0000256" key="2">
    <source>
        <dbReference type="ARBA" id="ARBA00022679"/>
    </source>
</evidence>
<dbReference type="GO" id="GO:0009228">
    <property type="term" value="P:thiamine biosynthetic process"/>
    <property type="evidence" value="ECO:0007669"/>
    <property type="project" value="UniProtKB-KW"/>
</dbReference>
<keyword evidence="4 9" id="KW-0460">Magnesium</keyword>
<dbReference type="CDD" id="cd00564">
    <property type="entry name" value="TMP_TenI"/>
    <property type="match status" value="1"/>
</dbReference>
<comment type="catalytic activity">
    <reaction evidence="7 9 10">
        <text>2-(2-carboxy-4-methylthiazol-5-yl)ethyl phosphate + 4-amino-2-methyl-5-(diphosphooxymethyl)pyrimidine + 2 H(+) = thiamine phosphate + CO2 + diphosphate</text>
        <dbReference type="Rhea" id="RHEA:47848"/>
        <dbReference type="ChEBI" id="CHEBI:15378"/>
        <dbReference type="ChEBI" id="CHEBI:16526"/>
        <dbReference type="ChEBI" id="CHEBI:33019"/>
        <dbReference type="ChEBI" id="CHEBI:37575"/>
        <dbReference type="ChEBI" id="CHEBI:57841"/>
        <dbReference type="ChEBI" id="CHEBI:62890"/>
        <dbReference type="EC" id="2.5.1.3"/>
    </reaction>
</comment>
<evidence type="ECO:0000256" key="10">
    <source>
        <dbReference type="RuleBase" id="RU003826"/>
    </source>
</evidence>
<dbReference type="AlphaFoldDB" id="A0A4P6EWF8"/>
<comment type="catalytic activity">
    <reaction evidence="8 9 10">
        <text>2-[(2R,5Z)-2-carboxy-4-methylthiazol-5(2H)-ylidene]ethyl phosphate + 4-amino-2-methyl-5-(diphosphooxymethyl)pyrimidine + 2 H(+) = thiamine phosphate + CO2 + diphosphate</text>
        <dbReference type="Rhea" id="RHEA:47844"/>
        <dbReference type="ChEBI" id="CHEBI:15378"/>
        <dbReference type="ChEBI" id="CHEBI:16526"/>
        <dbReference type="ChEBI" id="CHEBI:33019"/>
        <dbReference type="ChEBI" id="CHEBI:37575"/>
        <dbReference type="ChEBI" id="CHEBI:57841"/>
        <dbReference type="ChEBI" id="CHEBI:62899"/>
        <dbReference type="EC" id="2.5.1.3"/>
    </reaction>
</comment>
<dbReference type="HAMAP" id="MF_00097">
    <property type="entry name" value="TMP_synthase"/>
    <property type="match status" value="1"/>
</dbReference>
<feature type="binding site" evidence="9">
    <location>
        <begin position="198"/>
        <end position="199"/>
    </location>
    <ligand>
        <name>2-[(2R,5Z)-2-carboxy-4-methylthiazol-5(2H)-ylidene]ethyl phosphate</name>
        <dbReference type="ChEBI" id="CHEBI:62899"/>
    </ligand>
</feature>
<feature type="binding site" evidence="9">
    <location>
        <position position="81"/>
    </location>
    <ligand>
        <name>4-amino-2-methyl-5-(diphosphooxymethyl)pyrimidine</name>
        <dbReference type="ChEBI" id="CHEBI:57841"/>
    </ligand>
</feature>
<dbReference type="EC" id="2.5.1.3" evidence="9"/>
<dbReference type="PANTHER" id="PTHR20857:SF15">
    <property type="entry name" value="THIAMINE-PHOSPHATE SYNTHASE"/>
    <property type="match status" value="1"/>
</dbReference>
<evidence type="ECO:0000256" key="4">
    <source>
        <dbReference type="ARBA" id="ARBA00022842"/>
    </source>
</evidence>
<comment type="function">
    <text evidence="9">Condenses 4-methyl-5-(beta-hydroxyethyl)thiazole monophosphate (THZ-P) and 2-methyl-4-amino-5-hydroxymethyl pyrimidine pyrophosphate (HMP-PP) to form thiamine monophosphate (TMP).</text>
</comment>
<dbReference type="KEGG" id="pprt:ET464_11605"/>
<comment type="cofactor">
    <cofactor evidence="9">
        <name>Mg(2+)</name>
        <dbReference type="ChEBI" id="CHEBI:18420"/>
    </cofactor>
    <text evidence="9">Binds 1 Mg(2+) ion per subunit.</text>
</comment>
<evidence type="ECO:0000256" key="8">
    <source>
        <dbReference type="ARBA" id="ARBA00047883"/>
    </source>
</evidence>
<dbReference type="InterPro" id="IPR036206">
    <property type="entry name" value="ThiamineP_synth_sf"/>
</dbReference>
<evidence type="ECO:0000259" key="12">
    <source>
        <dbReference type="Pfam" id="PF02581"/>
    </source>
</evidence>
<keyword evidence="14" id="KW-1185">Reference proteome</keyword>
<evidence type="ECO:0000256" key="1">
    <source>
        <dbReference type="ARBA" id="ARBA00005165"/>
    </source>
</evidence>
<dbReference type="OrthoDB" id="9812206at2"/>
<dbReference type="Pfam" id="PF02581">
    <property type="entry name" value="TMP-TENI"/>
    <property type="match status" value="1"/>
</dbReference>
<comment type="pathway">
    <text evidence="1 9 11">Cofactor biosynthesis; thiamine diphosphate biosynthesis; thiamine phosphate from 4-amino-2-methyl-5-diphosphomethylpyrimidine and 4-methyl-5-(2-phosphoethyl)-thiazole: step 1/1.</text>
</comment>
<dbReference type="GO" id="GO:0000287">
    <property type="term" value="F:magnesium ion binding"/>
    <property type="evidence" value="ECO:0007669"/>
    <property type="project" value="UniProtKB-UniRule"/>
</dbReference>
<dbReference type="FunFam" id="3.20.20.70:FF:000096">
    <property type="entry name" value="Thiamine-phosphate synthase"/>
    <property type="match status" value="1"/>
</dbReference>
<feature type="binding site" evidence="9">
    <location>
        <position position="82"/>
    </location>
    <ligand>
        <name>Mg(2+)</name>
        <dbReference type="ChEBI" id="CHEBI:18420"/>
    </ligand>
</feature>
<feature type="binding site" evidence="9">
    <location>
        <begin position="146"/>
        <end position="148"/>
    </location>
    <ligand>
        <name>2-[(2R,5Z)-2-carboxy-4-methylthiazol-5(2H)-ylidene]ethyl phosphate</name>
        <dbReference type="ChEBI" id="CHEBI:62899"/>
    </ligand>
</feature>
<dbReference type="SUPFAM" id="SSF51391">
    <property type="entry name" value="Thiamin phosphate synthase"/>
    <property type="match status" value="1"/>
</dbReference>
<dbReference type="Proteomes" id="UP000293568">
    <property type="component" value="Chromosome"/>
</dbReference>
<dbReference type="InterPro" id="IPR013785">
    <property type="entry name" value="Aldolase_TIM"/>
</dbReference>
<dbReference type="GO" id="GO:0009229">
    <property type="term" value="P:thiamine diphosphate biosynthetic process"/>
    <property type="evidence" value="ECO:0007669"/>
    <property type="project" value="UniProtKB-UniRule"/>
</dbReference>
<keyword evidence="5 9" id="KW-0784">Thiamine biosynthesis</keyword>
<comment type="catalytic activity">
    <reaction evidence="6 9 10">
        <text>4-methyl-5-(2-phosphooxyethyl)-thiazole + 4-amino-2-methyl-5-(diphosphooxymethyl)pyrimidine + H(+) = thiamine phosphate + diphosphate</text>
        <dbReference type="Rhea" id="RHEA:22328"/>
        <dbReference type="ChEBI" id="CHEBI:15378"/>
        <dbReference type="ChEBI" id="CHEBI:33019"/>
        <dbReference type="ChEBI" id="CHEBI:37575"/>
        <dbReference type="ChEBI" id="CHEBI:57841"/>
        <dbReference type="ChEBI" id="CHEBI:58296"/>
        <dbReference type="EC" id="2.5.1.3"/>
    </reaction>
</comment>
<feature type="binding site" evidence="9">
    <location>
        <position position="149"/>
    </location>
    <ligand>
        <name>4-amino-2-methyl-5-(diphosphooxymethyl)pyrimidine</name>
        <dbReference type="ChEBI" id="CHEBI:57841"/>
    </ligand>
</feature>
<protein>
    <recommendedName>
        <fullName evidence="9">Thiamine-phosphate synthase</fullName>
        <shortName evidence="9">TP synthase</shortName>
        <shortName evidence="9">TPS</shortName>
        <ecNumber evidence="9">2.5.1.3</ecNumber>
    </recommendedName>
    <alternativeName>
        <fullName evidence="9">Thiamine-phosphate pyrophosphorylase</fullName>
        <shortName evidence="9">TMP pyrophosphorylase</shortName>
        <shortName evidence="9">TMP-PPase</shortName>
    </alternativeName>
</protein>
<proteinExistence type="inferred from homology"/>
<dbReference type="Gene3D" id="3.20.20.70">
    <property type="entry name" value="Aldolase class I"/>
    <property type="match status" value="1"/>
</dbReference>
<feature type="binding site" evidence="9">
    <location>
        <begin position="46"/>
        <end position="50"/>
    </location>
    <ligand>
        <name>4-amino-2-methyl-5-(diphosphooxymethyl)pyrimidine</name>
        <dbReference type="ChEBI" id="CHEBI:57841"/>
    </ligand>
</feature>
<keyword evidence="2 9" id="KW-0808">Transferase</keyword>
<evidence type="ECO:0000256" key="9">
    <source>
        <dbReference type="HAMAP-Rule" id="MF_00097"/>
    </source>
</evidence>
<feature type="domain" description="Thiamine phosphate synthase/TenI" evidence="12">
    <location>
        <begin position="15"/>
        <end position="201"/>
    </location>
</feature>